<evidence type="ECO:0000256" key="4">
    <source>
        <dbReference type="ARBA" id="ARBA00022692"/>
    </source>
</evidence>
<keyword evidence="5 7" id="KW-1133">Transmembrane helix</keyword>
<feature type="transmembrane region" description="Helical" evidence="7">
    <location>
        <begin position="12"/>
        <end position="36"/>
    </location>
</feature>
<evidence type="ECO:0000256" key="3">
    <source>
        <dbReference type="ARBA" id="ARBA00022475"/>
    </source>
</evidence>
<evidence type="ECO:0000256" key="7">
    <source>
        <dbReference type="RuleBase" id="RU363032"/>
    </source>
</evidence>
<dbReference type="EMBL" id="JOTM01000017">
    <property type="protein sequence ID" value="KEK23326.1"/>
    <property type="molecule type" value="Genomic_DNA"/>
</dbReference>
<comment type="caution">
    <text evidence="9">The sequence shown here is derived from an EMBL/GenBank/DDBJ whole genome shotgun (WGS) entry which is preliminary data.</text>
</comment>
<dbReference type="InterPro" id="IPR000515">
    <property type="entry name" value="MetI-like"/>
</dbReference>
<comment type="subcellular location">
    <subcellularLocation>
        <location evidence="1 7">Cell membrane</location>
        <topology evidence="1 7">Multi-pass membrane protein</topology>
    </subcellularLocation>
</comment>
<dbReference type="InterPro" id="IPR035906">
    <property type="entry name" value="MetI-like_sf"/>
</dbReference>
<feature type="transmembrane region" description="Helical" evidence="7">
    <location>
        <begin position="179"/>
        <end position="201"/>
    </location>
</feature>
<dbReference type="PANTHER" id="PTHR43744">
    <property type="entry name" value="ABC TRANSPORTER PERMEASE PROTEIN MG189-RELATED-RELATED"/>
    <property type="match status" value="1"/>
</dbReference>
<keyword evidence="4 7" id="KW-0812">Transmembrane</keyword>
<keyword evidence="6 7" id="KW-0472">Membrane</keyword>
<dbReference type="GO" id="GO:0005886">
    <property type="term" value="C:plasma membrane"/>
    <property type="evidence" value="ECO:0007669"/>
    <property type="project" value="UniProtKB-SubCell"/>
</dbReference>
<dbReference type="Pfam" id="PF00528">
    <property type="entry name" value="BPD_transp_1"/>
    <property type="match status" value="1"/>
</dbReference>
<protein>
    <submittedName>
        <fullName evidence="9">Glycerol-3-phosphate ABC transporter permease</fullName>
    </submittedName>
</protein>
<feature type="transmembrane region" description="Helical" evidence="7">
    <location>
        <begin position="104"/>
        <end position="126"/>
    </location>
</feature>
<keyword evidence="2 7" id="KW-0813">Transport</keyword>
<evidence type="ECO:0000313" key="10">
    <source>
        <dbReference type="Proteomes" id="UP000027778"/>
    </source>
</evidence>
<dbReference type="AlphaFoldDB" id="A0A073K9W9"/>
<dbReference type="Proteomes" id="UP000027778">
    <property type="component" value="Unassembled WGS sequence"/>
</dbReference>
<dbReference type="STRING" id="574375.AZF08_21495"/>
<dbReference type="SUPFAM" id="SSF161098">
    <property type="entry name" value="MetI-like"/>
    <property type="match status" value="1"/>
</dbReference>
<accession>A0A073K9W9</accession>
<dbReference type="Gene3D" id="1.10.3720.10">
    <property type="entry name" value="MetI-like"/>
    <property type="match status" value="1"/>
</dbReference>
<keyword evidence="3" id="KW-1003">Cell membrane</keyword>
<dbReference type="GO" id="GO:0055085">
    <property type="term" value="P:transmembrane transport"/>
    <property type="evidence" value="ECO:0007669"/>
    <property type="project" value="InterPro"/>
</dbReference>
<feature type="transmembrane region" description="Helical" evidence="7">
    <location>
        <begin position="238"/>
        <end position="259"/>
    </location>
</feature>
<name>A0A073K9W9_9BACI</name>
<comment type="similarity">
    <text evidence="7">Belongs to the binding-protein-dependent transport system permease family.</text>
</comment>
<feature type="transmembrane region" description="Helical" evidence="7">
    <location>
        <begin position="132"/>
        <end position="154"/>
    </location>
</feature>
<feature type="transmembrane region" description="Helical" evidence="7">
    <location>
        <begin position="73"/>
        <end position="97"/>
    </location>
</feature>
<dbReference type="eggNOG" id="COG0395">
    <property type="taxonomic scope" value="Bacteria"/>
</dbReference>
<evidence type="ECO:0000256" key="2">
    <source>
        <dbReference type="ARBA" id="ARBA00022448"/>
    </source>
</evidence>
<dbReference type="OrthoDB" id="9771544at2"/>
<dbReference type="CDD" id="cd06261">
    <property type="entry name" value="TM_PBP2"/>
    <property type="match status" value="1"/>
</dbReference>
<organism evidence="9 10">
    <name type="scientific">Bacillus gaemokensis</name>
    <dbReference type="NCBI Taxonomy" id="574375"/>
    <lineage>
        <taxon>Bacteria</taxon>
        <taxon>Bacillati</taxon>
        <taxon>Bacillota</taxon>
        <taxon>Bacilli</taxon>
        <taxon>Bacillales</taxon>
        <taxon>Bacillaceae</taxon>
        <taxon>Bacillus</taxon>
        <taxon>Bacillus cereus group</taxon>
    </lineage>
</organism>
<evidence type="ECO:0000313" key="9">
    <source>
        <dbReference type="EMBL" id="KEK23326.1"/>
    </source>
</evidence>
<keyword evidence="10" id="KW-1185">Reference proteome</keyword>
<sequence length="273" mass="31476">MIVKRWKQHVLLYTLLIISAAMVFFPVLYAFLLGFMTPEDIQMRRVFPTQFTFDNFVHIFQKVPLFSYLYNSFIVSTVVMMGQLVVSSLAAYAFVFLHFKGRNFIFFLFISTMLIPWEATMVPNFLTVQQFGWINTFTGMTVPFFATAFGIFLLRQHFMTLPNELKEAAFIEGIGHVKFLFRIVIPYCKTSFITLGVYSFLTTWNMYLWPLLVTNDERVRTVQIGVKQLQSQEVATDWGSVMAGVTVIVIPTLILLFLGQKQLQQGLTKGAIK</sequence>
<reference evidence="9 10" key="1">
    <citation type="submission" date="2014-06" db="EMBL/GenBank/DDBJ databases">
        <title>Draft genome sequence of Bacillus gaemokensis JCM 15801 (MCCC 1A00707).</title>
        <authorList>
            <person name="Lai Q."/>
            <person name="Liu Y."/>
            <person name="Shao Z."/>
        </authorList>
    </citation>
    <scope>NUCLEOTIDE SEQUENCE [LARGE SCALE GENOMIC DNA]</scope>
    <source>
        <strain evidence="9 10">JCM 15801</strain>
    </source>
</reference>
<evidence type="ECO:0000259" key="8">
    <source>
        <dbReference type="PROSITE" id="PS50928"/>
    </source>
</evidence>
<evidence type="ECO:0000256" key="5">
    <source>
        <dbReference type="ARBA" id="ARBA00022989"/>
    </source>
</evidence>
<evidence type="ECO:0000256" key="6">
    <source>
        <dbReference type="ARBA" id="ARBA00023136"/>
    </source>
</evidence>
<evidence type="ECO:0000256" key="1">
    <source>
        <dbReference type="ARBA" id="ARBA00004651"/>
    </source>
</evidence>
<dbReference type="RefSeq" id="WP_033675709.1">
    <property type="nucleotide sequence ID" value="NZ_JOTM01000017.1"/>
</dbReference>
<dbReference type="PANTHER" id="PTHR43744:SF8">
    <property type="entry name" value="SN-GLYCEROL-3-PHOSPHATE TRANSPORT SYSTEM PERMEASE PROTEIN UGPE"/>
    <property type="match status" value="1"/>
</dbReference>
<dbReference type="PROSITE" id="PS50928">
    <property type="entry name" value="ABC_TM1"/>
    <property type="match status" value="1"/>
</dbReference>
<proteinExistence type="inferred from homology"/>
<gene>
    <name evidence="9" type="ORF">BAGA_09405</name>
</gene>
<feature type="domain" description="ABC transmembrane type-1" evidence="8">
    <location>
        <begin position="69"/>
        <end position="259"/>
    </location>
</feature>